<feature type="binding site" evidence="10">
    <location>
        <position position="176"/>
    </location>
    <ligand>
        <name>substrate</name>
    </ligand>
</feature>
<dbReference type="GO" id="GO:0005829">
    <property type="term" value="C:cytosol"/>
    <property type="evidence" value="ECO:0007669"/>
    <property type="project" value="TreeGrafter"/>
</dbReference>
<dbReference type="Pfam" id="PF01725">
    <property type="entry name" value="Ham1p_like"/>
    <property type="match status" value="1"/>
</dbReference>
<dbReference type="InterPro" id="IPR002637">
    <property type="entry name" value="RdgB/HAM1"/>
</dbReference>
<evidence type="ECO:0000256" key="1">
    <source>
        <dbReference type="ARBA" id="ARBA00008023"/>
    </source>
</evidence>
<dbReference type="InterPro" id="IPR020922">
    <property type="entry name" value="dITP/XTP_pyrophosphatase"/>
</dbReference>
<proteinExistence type="inferred from homology"/>
<evidence type="ECO:0000256" key="11">
    <source>
        <dbReference type="RuleBase" id="RU003781"/>
    </source>
</evidence>
<evidence type="ECO:0000256" key="5">
    <source>
        <dbReference type="ARBA" id="ARBA00022801"/>
    </source>
</evidence>
<feature type="binding site" evidence="10">
    <location>
        <begin position="181"/>
        <end position="182"/>
    </location>
    <ligand>
        <name>substrate</name>
    </ligand>
</feature>
<organism evidence="13 14">
    <name type="scientific">Halolactibacillus halophilus</name>
    <dbReference type="NCBI Taxonomy" id="306540"/>
    <lineage>
        <taxon>Bacteria</taxon>
        <taxon>Bacillati</taxon>
        <taxon>Bacillota</taxon>
        <taxon>Bacilli</taxon>
        <taxon>Bacillales</taxon>
        <taxon>Bacillaceae</taxon>
        <taxon>Halolactibacillus</taxon>
    </lineage>
</organism>
<evidence type="ECO:0000256" key="4">
    <source>
        <dbReference type="ARBA" id="ARBA00022741"/>
    </source>
</evidence>
<dbReference type="OrthoDB" id="9807456at2"/>
<dbReference type="RefSeq" id="WP_089829381.1">
    <property type="nucleotide sequence ID" value="NZ_BJWI01000001.1"/>
</dbReference>
<evidence type="ECO:0000313" key="14">
    <source>
        <dbReference type="Proteomes" id="UP000242243"/>
    </source>
</evidence>
<dbReference type="GO" id="GO:0009117">
    <property type="term" value="P:nucleotide metabolic process"/>
    <property type="evidence" value="ECO:0007669"/>
    <property type="project" value="UniProtKB-KW"/>
</dbReference>
<keyword evidence="7 10" id="KW-0546">Nucleotide metabolism</keyword>
<feature type="binding site" evidence="10">
    <location>
        <begin position="8"/>
        <end position="13"/>
    </location>
    <ligand>
        <name>substrate</name>
    </ligand>
</feature>
<keyword evidence="5 10" id="KW-0378">Hydrolase</keyword>
<dbReference type="Proteomes" id="UP000321547">
    <property type="component" value="Unassembled WGS sequence"/>
</dbReference>
<dbReference type="NCBIfam" id="NF011397">
    <property type="entry name" value="PRK14822.1"/>
    <property type="match status" value="1"/>
</dbReference>
<evidence type="ECO:0000256" key="10">
    <source>
        <dbReference type="HAMAP-Rule" id="MF_01405"/>
    </source>
</evidence>
<dbReference type="STRING" id="306540.SAMN05421839_101162"/>
<sequence>MDKILIATKNQGKVSDFKVLFEPKGIKVISLLDLDPIEDVEETGTTFSENATLKSEAIATLLNMPVISDDSGLEIDALNKEPGVYSARYAGLEKDDEKNIDKVLENLKGVAEKDRTARFVCAIAVSEPGKETIVEHGYCEGKILCERRGENGFGYDPIFQPDGEMRSMAELNHKEKAAISHRGNALRKLADWIEQQ</sequence>
<dbReference type="EC" id="3.6.1.66" evidence="10"/>
<feature type="binding site" evidence="10">
    <location>
        <begin position="153"/>
        <end position="156"/>
    </location>
    <ligand>
        <name>substrate</name>
    </ligand>
</feature>
<dbReference type="CDD" id="cd00515">
    <property type="entry name" value="HAM1"/>
    <property type="match status" value="1"/>
</dbReference>
<protein>
    <recommendedName>
        <fullName evidence="10">dITP/XTP pyrophosphatase</fullName>
        <ecNumber evidence="10">3.6.1.66</ecNumber>
    </recommendedName>
    <alternativeName>
        <fullName evidence="10">Non-canonical purine NTP pyrophosphatase</fullName>
    </alternativeName>
    <alternativeName>
        <fullName evidence="10">Non-standard purine NTP pyrophosphatase</fullName>
    </alternativeName>
    <alternativeName>
        <fullName evidence="10">Nucleoside-triphosphate diphosphatase</fullName>
    </alternativeName>
    <alternativeName>
        <fullName evidence="10">Nucleoside-triphosphate pyrophosphatase</fullName>
        <shortName evidence="10">NTPase</shortName>
    </alternativeName>
</protein>
<dbReference type="PANTHER" id="PTHR11067:SF9">
    <property type="entry name" value="INOSINE TRIPHOSPHATE PYROPHOSPHATASE"/>
    <property type="match status" value="1"/>
</dbReference>
<comment type="similarity">
    <text evidence="1 10 11">Belongs to the HAM1 NTPase family.</text>
</comment>
<comment type="cofactor">
    <cofactor evidence="10">
        <name>Mg(2+)</name>
        <dbReference type="ChEBI" id="CHEBI:18420"/>
    </cofactor>
    <text evidence="10">Binds 1 Mg(2+) ion per subunit.</text>
</comment>
<dbReference type="InterPro" id="IPR029001">
    <property type="entry name" value="ITPase-like_fam"/>
</dbReference>
<evidence type="ECO:0000256" key="9">
    <source>
        <dbReference type="ARBA" id="ARBA00052017"/>
    </source>
</evidence>
<feature type="active site" description="Proton acceptor" evidence="10">
    <location>
        <position position="70"/>
    </location>
</feature>
<name>A0A1I5L3P2_9BACI</name>
<feature type="binding site" evidence="10">
    <location>
        <position position="41"/>
    </location>
    <ligand>
        <name>Mg(2+)</name>
        <dbReference type="ChEBI" id="CHEBI:18420"/>
    </ligand>
</feature>
<keyword evidence="6 10" id="KW-0460">Magnesium</keyword>
<accession>A0A1I5L3P2</accession>
<dbReference type="SUPFAM" id="SSF52972">
    <property type="entry name" value="ITPase-like"/>
    <property type="match status" value="1"/>
</dbReference>
<evidence type="ECO:0000313" key="15">
    <source>
        <dbReference type="Proteomes" id="UP000321547"/>
    </source>
</evidence>
<feature type="binding site" evidence="10">
    <location>
        <position position="71"/>
    </location>
    <ligand>
        <name>substrate</name>
    </ligand>
</feature>
<evidence type="ECO:0000256" key="6">
    <source>
        <dbReference type="ARBA" id="ARBA00022842"/>
    </source>
</evidence>
<dbReference type="AlphaFoldDB" id="A0A1I5L3P2"/>
<dbReference type="GO" id="GO:0009146">
    <property type="term" value="P:purine nucleoside triphosphate catabolic process"/>
    <property type="evidence" value="ECO:0007669"/>
    <property type="project" value="UniProtKB-UniRule"/>
</dbReference>
<dbReference type="FunFam" id="3.90.950.10:FF:000001">
    <property type="entry name" value="dITP/XTP pyrophosphatase"/>
    <property type="match status" value="1"/>
</dbReference>
<dbReference type="GO" id="GO:0036222">
    <property type="term" value="F:XTP diphosphatase activity"/>
    <property type="evidence" value="ECO:0007669"/>
    <property type="project" value="UniProtKB-UniRule"/>
</dbReference>
<keyword evidence="3 10" id="KW-0479">Metal-binding</keyword>
<comment type="function">
    <text evidence="10">Pyrophosphatase that catalyzes the hydrolysis of nucleoside triphosphates to their monophosphate derivatives, with a high preference for the non-canonical purine nucleotides XTP (xanthosine triphosphate), dITP (deoxyinosine triphosphate) and ITP. Seems to function as a house-cleaning enzyme that removes non-canonical purine nucleotides from the nucleotide pool, thus preventing their incorporation into DNA/RNA and avoiding chromosomal lesions.</text>
</comment>
<evidence type="ECO:0000256" key="8">
    <source>
        <dbReference type="ARBA" id="ARBA00051875"/>
    </source>
</evidence>
<dbReference type="GO" id="GO:0000166">
    <property type="term" value="F:nucleotide binding"/>
    <property type="evidence" value="ECO:0007669"/>
    <property type="project" value="UniProtKB-KW"/>
</dbReference>
<feature type="binding site" evidence="10">
    <location>
        <position position="70"/>
    </location>
    <ligand>
        <name>Mg(2+)</name>
        <dbReference type="ChEBI" id="CHEBI:18420"/>
    </ligand>
</feature>
<evidence type="ECO:0000256" key="3">
    <source>
        <dbReference type="ARBA" id="ARBA00022723"/>
    </source>
</evidence>
<keyword evidence="15" id="KW-1185">Reference proteome</keyword>
<comment type="subunit">
    <text evidence="2 10">Homodimer.</text>
</comment>
<reference evidence="12 15" key="2">
    <citation type="submission" date="2019-07" db="EMBL/GenBank/DDBJ databases">
        <title>Whole genome shotgun sequence of Halolactibacillus halophilus NBRC 100868.</title>
        <authorList>
            <person name="Hosoyama A."/>
            <person name="Uohara A."/>
            <person name="Ohji S."/>
            <person name="Ichikawa N."/>
        </authorList>
    </citation>
    <scope>NUCLEOTIDE SEQUENCE [LARGE SCALE GENOMIC DNA]</scope>
    <source>
        <strain evidence="12 15">NBRC 100868</strain>
    </source>
</reference>
<dbReference type="Gene3D" id="3.90.950.10">
    <property type="match status" value="1"/>
</dbReference>
<evidence type="ECO:0000256" key="2">
    <source>
        <dbReference type="ARBA" id="ARBA00011738"/>
    </source>
</evidence>
<dbReference type="HAMAP" id="MF_01405">
    <property type="entry name" value="Non_canon_purine_NTPase"/>
    <property type="match status" value="1"/>
</dbReference>
<dbReference type="PANTHER" id="PTHR11067">
    <property type="entry name" value="INOSINE TRIPHOSPHATE PYROPHOSPHATASE/HAM1 PROTEIN"/>
    <property type="match status" value="1"/>
</dbReference>
<dbReference type="Proteomes" id="UP000242243">
    <property type="component" value="Unassembled WGS sequence"/>
</dbReference>
<comment type="catalytic activity">
    <reaction evidence="8 10">
        <text>dITP + H2O = dIMP + diphosphate + H(+)</text>
        <dbReference type="Rhea" id="RHEA:28342"/>
        <dbReference type="ChEBI" id="CHEBI:15377"/>
        <dbReference type="ChEBI" id="CHEBI:15378"/>
        <dbReference type="ChEBI" id="CHEBI:33019"/>
        <dbReference type="ChEBI" id="CHEBI:61194"/>
        <dbReference type="ChEBI" id="CHEBI:61382"/>
        <dbReference type="EC" id="3.6.1.66"/>
    </reaction>
</comment>
<reference evidence="13 14" key="1">
    <citation type="submission" date="2016-10" db="EMBL/GenBank/DDBJ databases">
        <authorList>
            <person name="de Groot N.N."/>
        </authorList>
    </citation>
    <scope>NUCLEOTIDE SEQUENCE [LARGE SCALE GENOMIC DNA]</scope>
    <source>
        <strain evidence="13 14">DSM 17073</strain>
    </source>
</reference>
<evidence type="ECO:0000313" key="12">
    <source>
        <dbReference type="EMBL" id="GEM00615.1"/>
    </source>
</evidence>
<comment type="catalytic activity">
    <reaction evidence="9 10">
        <text>XTP + H2O = XMP + diphosphate + H(+)</text>
        <dbReference type="Rhea" id="RHEA:28610"/>
        <dbReference type="ChEBI" id="CHEBI:15377"/>
        <dbReference type="ChEBI" id="CHEBI:15378"/>
        <dbReference type="ChEBI" id="CHEBI:33019"/>
        <dbReference type="ChEBI" id="CHEBI:57464"/>
        <dbReference type="ChEBI" id="CHEBI:61314"/>
        <dbReference type="EC" id="3.6.1.66"/>
    </reaction>
</comment>
<dbReference type="GO" id="GO:0017111">
    <property type="term" value="F:ribonucleoside triphosphate phosphatase activity"/>
    <property type="evidence" value="ECO:0007669"/>
    <property type="project" value="InterPro"/>
</dbReference>
<dbReference type="EMBL" id="BJWI01000001">
    <property type="protein sequence ID" value="GEM00615.1"/>
    <property type="molecule type" value="Genomic_DNA"/>
</dbReference>
<dbReference type="EMBL" id="FOXC01000001">
    <property type="protein sequence ID" value="SFO91381.1"/>
    <property type="molecule type" value="Genomic_DNA"/>
</dbReference>
<gene>
    <name evidence="12" type="ORF">HHA03_01470</name>
    <name evidence="13" type="ORF">SAMN05421839_101162</name>
</gene>
<keyword evidence="4 10" id="KW-0547">Nucleotide-binding</keyword>
<evidence type="ECO:0000256" key="7">
    <source>
        <dbReference type="ARBA" id="ARBA00023080"/>
    </source>
</evidence>
<dbReference type="GO" id="GO:0036220">
    <property type="term" value="F:ITP diphosphatase activity"/>
    <property type="evidence" value="ECO:0007669"/>
    <property type="project" value="UniProtKB-UniRule"/>
</dbReference>
<dbReference type="NCBIfam" id="TIGR00042">
    <property type="entry name" value="RdgB/HAM1 family non-canonical purine NTP pyrophosphatase"/>
    <property type="match status" value="1"/>
</dbReference>
<evidence type="ECO:0000313" key="13">
    <source>
        <dbReference type="EMBL" id="SFO91381.1"/>
    </source>
</evidence>
<comment type="catalytic activity">
    <reaction evidence="10">
        <text>ITP + H2O = IMP + diphosphate + H(+)</text>
        <dbReference type="Rhea" id="RHEA:29399"/>
        <dbReference type="ChEBI" id="CHEBI:15377"/>
        <dbReference type="ChEBI" id="CHEBI:15378"/>
        <dbReference type="ChEBI" id="CHEBI:33019"/>
        <dbReference type="ChEBI" id="CHEBI:58053"/>
        <dbReference type="ChEBI" id="CHEBI:61402"/>
        <dbReference type="EC" id="3.6.1.66"/>
    </reaction>
</comment>
<dbReference type="GO" id="GO:0035870">
    <property type="term" value="F:dITP diphosphatase activity"/>
    <property type="evidence" value="ECO:0007669"/>
    <property type="project" value="UniProtKB-UniRule"/>
</dbReference>
<dbReference type="GO" id="GO:0046872">
    <property type="term" value="F:metal ion binding"/>
    <property type="evidence" value="ECO:0007669"/>
    <property type="project" value="UniProtKB-KW"/>
</dbReference>